<dbReference type="PROSITE" id="PS00108">
    <property type="entry name" value="PROTEIN_KINASE_ST"/>
    <property type="match status" value="1"/>
</dbReference>
<name>A0ABR2K756_9EUKA</name>
<keyword evidence="5" id="KW-0418">Kinase</keyword>
<evidence type="ECO:0000259" key="6">
    <source>
        <dbReference type="PROSITE" id="PS50011"/>
    </source>
</evidence>
<gene>
    <name evidence="7" type="ORF">M9Y10_037917</name>
</gene>
<dbReference type="InterPro" id="IPR000719">
    <property type="entry name" value="Prot_kinase_dom"/>
</dbReference>
<dbReference type="InterPro" id="IPR050235">
    <property type="entry name" value="CK1_Ser-Thr_kinase"/>
</dbReference>
<protein>
    <recommendedName>
        <fullName evidence="1">non-specific serine/threonine protein kinase</fullName>
        <ecNumber evidence="1">2.7.11.1</ecNumber>
    </recommendedName>
</protein>
<comment type="similarity">
    <text evidence="5">Belongs to the protein kinase superfamily.</text>
</comment>
<dbReference type="PROSITE" id="PS50011">
    <property type="entry name" value="PROTEIN_KINASE_DOM"/>
    <property type="match status" value="1"/>
</dbReference>
<feature type="binding site" evidence="4">
    <location>
        <position position="42"/>
    </location>
    <ligand>
        <name>ATP</name>
        <dbReference type="ChEBI" id="CHEBI:30616"/>
    </ligand>
</feature>
<dbReference type="Proteomes" id="UP001470230">
    <property type="component" value="Unassembled WGS sequence"/>
</dbReference>
<organism evidence="7 8">
    <name type="scientific">Tritrichomonas musculus</name>
    <dbReference type="NCBI Taxonomy" id="1915356"/>
    <lineage>
        <taxon>Eukaryota</taxon>
        <taxon>Metamonada</taxon>
        <taxon>Parabasalia</taxon>
        <taxon>Tritrichomonadida</taxon>
        <taxon>Tritrichomonadidae</taxon>
        <taxon>Tritrichomonas</taxon>
    </lineage>
</organism>
<keyword evidence="3 4" id="KW-0067">ATP-binding</keyword>
<dbReference type="SUPFAM" id="SSF56112">
    <property type="entry name" value="Protein kinase-like (PK-like)"/>
    <property type="match status" value="1"/>
</dbReference>
<evidence type="ECO:0000256" key="2">
    <source>
        <dbReference type="ARBA" id="ARBA00022741"/>
    </source>
</evidence>
<evidence type="ECO:0000256" key="3">
    <source>
        <dbReference type="ARBA" id="ARBA00022840"/>
    </source>
</evidence>
<evidence type="ECO:0000313" key="8">
    <source>
        <dbReference type="Proteomes" id="UP001470230"/>
    </source>
</evidence>
<keyword evidence="5" id="KW-0808">Transferase</keyword>
<keyword evidence="5" id="KW-0723">Serine/threonine-protein kinase</keyword>
<feature type="domain" description="Protein kinase" evidence="6">
    <location>
        <begin position="13"/>
        <end position="272"/>
    </location>
</feature>
<dbReference type="Gene3D" id="1.10.510.10">
    <property type="entry name" value="Transferase(Phosphotransferase) domain 1"/>
    <property type="match status" value="1"/>
</dbReference>
<dbReference type="InterPro" id="IPR008271">
    <property type="entry name" value="Ser/Thr_kinase_AS"/>
</dbReference>
<evidence type="ECO:0000256" key="5">
    <source>
        <dbReference type="RuleBase" id="RU000304"/>
    </source>
</evidence>
<dbReference type="EMBL" id="JAPFFF010000006">
    <property type="protein sequence ID" value="KAK8886884.1"/>
    <property type="molecule type" value="Genomic_DNA"/>
</dbReference>
<evidence type="ECO:0000256" key="4">
    <source>
        <dbReference type="PROSITE-ProRule" id="PRU10141"/>
    </source>
</evidence>
<evidence type="ECO:0000313" key="7">
    <source>
        <dbReference type="EMBL" id="KAK8886884.1"/>
    </source>
</evidence>
<reference evidence="7 8" key="1">
    <citation type="submission" date="2024-04" db="EMBL/GenBank/DDBJ databases">
        <title>Tritrichomonas musculus Genome.</title>
        <authorList>
            <person name="Alves-Ferreira E."/>
            <person name="Grigg M."/>
            <person name="Lorenzi H."/>
            <person name="Galac M."/>
        </authorList>
    </citation>
    <scope>NUCLEOTIDE SEQUENCE [LARGE SCALE GENOMIC DNA]</scope>
    <source>
        <strain evidence="7 8">EAF2021</strain>
    </source>
</reference>
<accession>A0ABR2K756</accession>
<dbReference type="PANTHER" id="PTHR11909">
    <property type="entry name" value="CASEIN KINASE-RELATED"/>
    <property type="match status" value="1"/>
</dbReference>
<comment type="caution">
    <text evidence="7">The sequence shown here is derived from an EMBL/GenBank/DDBJ whole genome shotgun (WGS) entry which is preliminary data.</text>
</comment>
<dbReference type="Pfam" id="PF00069">
    <property type="entry name" value="Pkinase"/>
    <property type="match status" value="1"/>
</dbReference>
<proteinExistence type="inferred from homology"/>
<sequence length="372" mass="42535">MDVILPGTRLLDLIIGEKLGRGAFGDIFPAIDNNTGILWAVKTESSSAKHKTLQFEYQILSQIQDSPYFPRVGIYRKTNNFSYFSMECLGPSLTTIYSKFGQRKLSLSTSVRASYHILRCIESFHQFGFIHRDIKPGNILTREGTEHPICLVDFGLSKIYVNAESGQHLKPRVQVGFRGTKPYSSINAHKSQDLSRRDDVISWFYVSYEMIVGPLPWKAMQERYQLIQEKQKFGDEILNNPPIPELGQIYNHISQLGFTDTPNYTEIYHLLMQILQKNGITDINEPYDWIDILRSNRRRIASHLEKIKNKTDGKTDILDANEIKNIDENSYISRNIDSDIIDQPLLSPQVTAPAPFSQATDQESICCFCNVC</sequence>
<dbReference type="SMART" id="SM00220">
    <property type="entry name" value="S_TKc"/>
    <property type="match status" value="1"/>
</dbReference>
<keyword evidence="2 4" id="KW-0547">Nucleotide-binding</keyword>
<evidence type="ECO:0000256" key="1">
    <source>
        <dbReference type="ARBA" id="ARBA00012513"/>
    </source>
</evidence>
<keyword evidence="8" id="KW-1185">Reference proteome</keyword>
<dbReference type="PROSITE" id="PS00107">
    <property type="entry name" value="PROTEIN_KINASE_ATP"/>
    <property type="match status" value="1"/>
</dbReference>
<dbReference type="InterPro" id="IPR017441">
    <property type="entry name" value="Protein_kinase_ATP_BS"/>
</dbReference>
<dbReference type="InterPro" id="IPR011009">
    <property type="entry name" value="Kinase-like_dom_sf"/>
</dbReference>
<dbReference type="EC" id="2.7.11.1" evidence="1"/>